<reference evidence="2" key="1">
    <citation type="submission" date="2021-05" db="EMBL/GenBank/DDBJ databases">
        <authorList>
            <person name="Alioto T."/>
            <person name="Alioto T."/>
            <person name="Gomez Garrido J."/>
        </authorList>
    </citation>
    <scope>NUCLEOTIDE SEQUENCE</scope>
</reference>
<organism evidence="2">
    <name type="scientific">Culex pipiens</name>
    <name type="common">House mosquito</name>
    <dbReference type="NCBI Taxonomy" id="7175"/>
    <lineage>
        <taxon>Eukaryota</taxon>
        <taxon>Metazoa</taxon>
        <taxon>Ecdysozoa</taxon>
        <taxon>Arthropoda</taxon>
        <taxon>Hexapoda</taxon>
        <taxon>Insecta</taxon>
        <taxon>Pterygota</taxon>
        <taxon>Neoptera</taxon>
        <taxon>Endopterygota</taxon>
        <taxon>Diptera</taxon>
        <taxon>Nematocera</taxon>
        <taxon>Culicoidea</taxon>
        <taxon>Culicidae</taxon>
        <taxon>Culicinae</taxon>
        <taxon>Culicini</taxon>
        <taxon>Culex</taxon>
        <taxon>Culex</taxon>
    </lineage>
</organism>
<evidence type="ECO:0000256" key="1">
    <source>
        <dbReference type="SAM" id="MobiDB-lite"/>
    </source>
</evidence>
<dbReference type="EMBL" id="HBUE01043821">
    <property type="protein sequence ID" value="CAG6461820.1"/>
    <property type="molecule type" value="Transcribed_RNA"/>
</dbReference>
<feature type="region of interest" description="Disordered" evidence="1">
    <location>
        <begin position="49"/>
        <end position="115"/>
    </location>
</feature>
<protein>
    <submittedName>
        <fullName evidence="2">(northern house mosquito) hypothetical protein</fullName>
    </submittedName>
</protein>
<name>A0A8D8F8S3_CULPI</name>
<accession>A0A8D8F8S3</accession>
<evidence type="ECO:0000313" key="2">
    <source>
        <dbReference type="EMBL" id="CAG6461820.1"/>
    </source>
</evidence>
<sequence>MTRIESSLTPEIYGHLVVKKALLIGDHGVAKAQMMGYIDHDLSERSCVDSNVRPLEPTSHHQAERPTASRPAFPFRPPRPRQRSSSGQTHHPRPQLQKAAGTSHCAKPSRRPLSK</sequence>
<dbReference type="AlphaFoldDB" id="A0A8D8F8S3"/>
<proteinExistence type="predicted"/>